<proteinExistence type="predicted"/>
<reference evidence="1" key="2">
    <citation type="submission" date="2023-05" db="EMBL/GenBank/DDBJ databases">
        <authorList>
            <consortium name="Lawrence Berkeley National Laboratory"/>
            <person name="Steindorff A."/>
            <person name="Hensen N."/>
            <person name="Bonometti L."/>
            <person name="Westerberg I."/>
            <person name="Brannstrom I.O."/>
            <person name="Guillou S."/>
            <person name="Cros-Aarteil S."/>
            <person name="Calhoun S."/>
            <person name="Haridas S."/>
            <person name="Kuo A."/>
            <person name="Mondo S."/>
            <person name="Pangilinan J."/>
            <person name="Riley R."/>
            <person name="Labutti K."/>
            <person name="Andreopoulos B."/>
            <person name="Lipzen A."/>
            <person name="Chen C."/>
            <person name="Yanf M."/>
            <person name="Daum C."/>
            <person name="Ng V."/>
            <person name="Clum A."/>
            <person name="Ohm R."/>
            <person name="Martin F."/>
            <person name="Silar P."/>
            <person name="Natvig D."/>
            <person name="Lalanne C."/>
            <person name="Gautier V."/>
            <person name="Ament-Velasquez S.L."/>
            <person name="Kruys A."/>
            <person name="Hutchinson M.I."/>
            <person name="Powell A.J."/>
            <person name="Barry K."/>
            <person name="Miller A.N."/>
            <person name="Grigoriev I.V."/>
            <person name="Debuchy R."/>
            <person name="Gladieux P."/>
            <person name="Thoren M.H."/>
            <person name="Johannesson H."/>
        </authorList>
    </citation>
    <scope>NUCLEOTIDE SEQUENCE</scope>
    <source>
        <strain evidence="1">CBS 892.96</strain>
    </source>
</reference>
<organism evidence="1 2">
    <name type="scientific">Triangularia setosa</name>
    <dbReference type="NCBI Taxonomy" id="2587417"/>
    <lineage>
        <taxon>Eukaryota</taxon>
        <taxon>Fungi</taxon>
        <taxon>Dikarya</taxon>
        <taxon>Ascomycota</taxon>
        <taxon>Pezizomycotina</taxon>
        <taxon>Sordariomycetes</taxon>
        <taxon>Sordariomycetidae</taxon>
        <taxon>Sordariales</taxon>
        <taxon>Podosporaceae</taxon>
        <taxon>Triangularia</taxon>
    </lineage>
</organism>
<accession>A0AAN6W6A7</accession>
<dbReference type="Proteomes" id="UP001302321">
    <property type="component" value="Unassembled WGS sequence"/>
</dbReference>
<gene>
    <name evidence="1" type="ORF">QBC36DRAFT_239778</name>
</gene>
<protein>
    <submittedName>
        <fullName evidence="1">Uncharacterized protein</fullName>
    </submittedName>
</protein>
<comment type="caution">
    <text evidence="1">The sequence shown here is derived from an EMBL/GenBank/DDBJ whole genome shotgun (WGS) entry which is preliminary data.</text>
</comment>
<dbReference type="AlphaFoldDB" id="A0AAN6W6A7"/>
<evidence type="ECO:0000313" key="1">
    <source>
        <dbReference type="EMBL" id="KAK4176025.1"/>
    </source>
</evidence>
<dbReference type="EMBL" id="MU866211">
    <property type="protein sequence ID" value="KAK4176025.1"/>
    <property type="molecule type" value="Genomic_DNA"/>
</dbReference>
<reference evidence="1" key="1">
    <citation type="journal article" date="2023" name="Mol. Phylogenet. Evol.">
        <title>Genome-scale phylogeny and comparative genomics of the fungal order Sordariales.</title>
        <authorList>
            <person name="Hensen N."/>
            <person name="Bonometti L."/>
            <person name="Westerberg I."/>
            <person name="Brannstrom I.O."/>
            <person name="Guillou S."/>
            <person name="Cros-Aarteil S."/>
            <person name="Calhoun S."/>
            <person name="Haridas S."/>
            <person name="Kuo A."/>
            <person name="Mondo S."/>
            <person name="Pangilinan J."/>
            <person name="Riley R."/>
            <person name="LaButti K."/>
            <person name="Andreopoulos B."/>
            <person name="Lipzen A."/>
            <person name="Chen C."/>
            <person name="Yan M."/>
            <person name="Daum C."/>
            <person name="Ng V."/>
            <person name="Clum A."/>
            <person name="Steindorff A."/>
            <person name="Ohm R.A."/>
            <person name="Martin F."/>
            <person name="Silar P."/>
            <person name="Natvig D.O."/>
            <person name="Lalanne C."/>
            <person name="Gautier V."/>
            <person name="Ament-Velasquez S.L."/>
            <person name="Kruys A."/>
            <person name="Hutchinson M.I."/>
            <person name="Powell A.J."/>
            <person name="Barry K."/>
            <person name="Miller A.N."/>
            <person name="Grigoriev I.V."/>
            <person name="Debuchy R."/>
            <person name="Gladieux P."/>
            <person name="Hiltunen Thoren M."/>
            <person name="Johannesson H."/>
        </authorList>
    </citation>
    <scope>NUCLEOTIDE SEQUENCE</scope>
    <source>
        <strain evidence="1">CBS 892.96</strain>
    </source>
</reference>
<name>A0AAN6W6A7_9PEZI</name>
<feature type="non-terminal residue" evidence="1">
    <location>
        <position position="1"/>
    </location>
</feature>
<evidence type="ECO:0000313" key="2">
    <source>
        <dbReference type="Proteomes" id="UP001302321"/>
    </source>
</evidence>
<keyword evidence="2" id="KW-1185">Reference proteome</keyword>
<sequence length="50" mass="5707">MPSLRTTYMKKREYLIMEGIPGIPNLTVEFKDSNGNHVTTKHIVRNGNTC</sequence>